<dbReference type="PANTHER" id="PTHR31366:SF2">
    <property type="entry name" value="UPF0739 PROTEIN C1ORF74"/>
    <property type="match status" value="1"/>
</dbReference>
<evidence type="ECO:0000313" key="3">
    <source>
        <dbReference type="Proteomes" id="UP000694548"/>
    </source>
</evidence>
<proteinExistence type="inferred from homology"/>
<sequence>MERSCSYGGRFWSGWTVTSCLREAARKVCVPGEKGQLQSGLHAPEFWRRTGPGEMEGCSQSPSPRSAQCAAVYICPSQWLQPVRSNLGRVLCDDSVAFIDVCHSLDQPAVSNSHRGEMKGVMEDLLLLLKQHEEAEKPLYVEKKSEEWNLCTVFGVLLGFPVTYWFDQTESFENCLSMTPLMVRTASASWQAHGPHHRCCLYSFTLPAALQEETRPKLEEWEFGLQGRFKQQRILKNLRIKPQSLCHQSVCDAGKSLF</sequence>
<dbReference type="InterPro" id="IPR027850">
    <property type="entry name" value="DUF4504"/>
</dbReference>
<organism evidence="2 3">
    <name type="scientific">Nothobranchius furzeri</name>
    <name type="common">Turquoise killifish</name>
    <dbReference type="NCBI Taxonomy" id="105023"/>
    <lineage>
        <taxon>Eukaryota</taxon>
        <taxon>Metazoa</taxon>
        <taxon>Chordata</taxon>
        <taxon>Craniata</taxon>
        <taxon>Vertebrata</taxon>
        <taxon>Euteleostomi</taxon>
        <taxon>Actinopterygii</taxon>
        <taxon>Neopterygii</taxon>
        <taxon>Teleostei</taxon>
        <taxon>Neoteleostei</taxon>
        <taxon>Acanthomorphata</taxon>
        <taxon>Ovalentaria</taxon>
        <taxon>Atherinomorphae</taxon>
        <taxon>Cyprinodontiformes</taxon>
        <taxon>Nothobranchiidae</taxon>
        <taxon>Nothobranchius</taxon>
    </lineage>
</organism>
<dbReference type="AlphaFoldDB" id="A0A8C6NS19"/>
<dbReference type="Pfam" id="PF14953">
    <property type="entry name" value="DUF4504"/>
    <property type="match status" value="1"/>
</dbReference>
<reference evidence="2" key="1">
    <citation type="submission" date="2025-08" db="UniProtKB">
        <authorList>
            <consortium name="Ensembl"/>
        </authorList>
    </citation>
    <scope>IDENTIFICATION</scope>
</reference>
<dbReference type="Proteomes" id="UP000694548">
    <property type="component" value="Unassembled WGS sequence"/>
</dbReference>
<comment type="similarity">
    <text evidence="1">Belongs to the UPF0739 family.</text>
</comment>
<evidence type="ECO:0000256" key="1">
    <source>
        <dbReference type="ARBA" id="ARBA00007065"/>
    </source>
</evidence>
<name>A0A8C6NS19_NOTFU</name>
<dbReference type="GeneTree" id="ENSGT00390000002240"/>
<accession>A0A8C6NS19</accession>
<dbReference type="PANTHER" id="PTHR31366">
    <property type="entry name" value="UPF0739 PROTEIN C1ORF74"/>
    <property type="match status" value="1"/>
</dbReference>
<evidence type="ECO:0000313" key="2">
    <source>
        <dbReference type="Ensembl" id="ENSNFUP00015021215.1"/>
    </source>
</evidence>
<protein>
    <submittedName>
        <fullName evidence="2">Uncharacterized protein</fullName>
    </submittedName>
</protein>
<keyword evidence="3" id="KW-1185">Reference proteome</keyword>
<reference evidence="2" key="2">
    <citation type="submission" date="2025-09" db="UniProtKB">
        <authorList>
            <consortium name="Ensembl"/>
        </authorList>
    </citation>
    <scope>IDENTIFICATION</scope>
</reference>
<dbReference type="Ensembl" id="ENSNFUT00015022213.1">
    <property type="protein sequence ID" value="ENSNFUP00015021215.1"/>
    <property type="gene ID" value="ENSNFUG00015010296.1"/>
</dbReference>